<dbReference type="Pfam" id="PF00126">
    <property type="entry name" value="HTH_1"/>
    <property type="match status" value="1"/>
</dbReference>
<dbReference type="SUPFAM" id="SSF46785">
    <property type="entry name" value="Winged helix' DNA-binding domain"/>
    <property type="match status" value="1"/>
</dbReference>
<dbReference type="EMBL" id="NPEU01000105">
    <property type="protein sequence ID" value="RAI38840.1"/>
    <property type="molecule type" value="Genomic_DNA"/>
</dbReference>
<dbReference type="PANTHER" id="PTHR30346">
    <property type="entry name" value="TRANSCRIPTIONAL DUAL REGULATOR HCAR-RELATED"/>
    <property type="match status" value="1"/>
</dbReference>
<evidence type="ECO:0000313" key="6">
    <source>
        <dbReference type="EMBL" id="RAI38840.1"/>
    </source>
</evidence>
<dbReference type="PANTHER" id="PTHR30346:SF29">
    <property type="entry name" value="LYSR SUBSTRATE-BINDING"/>
    <property type="match status" value="1"/>
</dbReference>
<dbReference type="GO" id="GO:0003700">
    <property type="term" value="F:DNA-binding transcription factor activity"/>
    <property type="evidence" value="ECO:0007669"/>
    <property type="project" value="InterPro"/>
</dbReference>
<dbReference type="InterPro" id="IPR036390">
    <property type="entry name" value="WH_DNA-bd_sf"/>
</dbReference>
<reference evidence="6 7" key="1">
    <citation type="submission" date="2017-07" db="EMBL/GenBank/DDBJ databases">
        <title>Draft Genome Sequences of Select Purple Nonsulfur Bacteria.</title>
        <authorList>
            <person name="Lasarre B."/>
            <person name="Mckinlay J.B."/>
        </authorList>
    </citation>
    <scope>NUCLEOTIDE SEQUENCE [LARGE SCALE GENOMIC DNA]</scope>
    <source>
        <strain evidence="6 7">DSM 11907</strain>
    </source>
</reference>
<evidence type="ECO:0000256" key="4">
    <source>
        <dbReference type="ARBA" id="ARBA00023163"/>
    </source>
</evidence>
<dbReference type="InterPro" id="IPR036388">
    <property type="entry name" value="WH-like_DNA-bd_sf"/>
</dbReference>
<dbReference type="OrthoDB" id="8208814at2"/>
<name>A0A327KJ89_9BRAD</name>
<keyword evidence="7" id="KW-1185">Reference proteome</keyword>
<evidence type="ECO:0000313" key="7">
    <source>
        <dbReference type="Proteomes" id="UP000248863"/>
    </source>
</evidence>
<dbReference type="AlphaFoldDB" id="A0A327KJ89"/>
<dbReference type="CDD" id="cd05466">
    <property type="entry name" value="PBP2_LTTR_substrate"/>
    <property type="match status" value="1"/>
</dbReference>
<protein>
    <submittedName>
        <fullName evidence="6">Transcriptional regulator</fullName>
    </submittedName>
</protein>
<organism evidence="6 7">
    <name type="scientific">Rhodoplanes elegans</name>
    <dbReference type="NCBI Taxonomy" id="29408"/>
    <lineage>
        <taxon>Bacteria</taxon>
        <taxon>Pseudomonadati</taxon>
        <taxon>Pseudomonadota</taxon>
        <taxon>Alphaproteobacteria</taxon>
        <taxon>Hyphomicrobiales</taxon>
        <taxon>Nitrobacteraceae</taxon>
        <taxon>Rhodoplanes</taxon>
    </lineage>
</organism>
<dbReference type="GO" id="GO:0003677">
    <property type="term" value="F:DNA binding"/>
    <property type="evidence" value="ECO:0007669"/>
    <property type="project" value="UniProtKB-KW"/>
</dbReference>
<feature type="domain" description="HTH lysR-type" evidence="5">
    <location>
        <begin position="1"/>
        <end position="58"/>
    </location>
</feature>
<sequence>MEMHQVRYFLALARTRNFTQAASECNVSQPSLTRAIQQLEAEFGGDLFRRERPQALLTDLGQRMLPFMQQCDDAARSARALASSMKKGEAGTLRIAVSESIDGSLLVPHLQELGRHFRGLDLRLMRGSAADVTRLLKDGTTELGMIAAIDTSWDRFDHWPLFSERFELLIGADSRLANHAVVEPEDLREERLLTRVYCEHAGRIAELLRKADIDVDRAHELHSERDLVHFLEADLGVAVAPASALSGASVVRAPLAGFELERTIYLYGVAGRERSPAATAAMKMLRACNWKRLLA</sequence>
<keyword evidence="3" id="KW-0238">DNA-binding</keyword>
<dbReference type="Proteomes" id="UP000248863">
    <property type="component" value="Unassembled WGS sequence"/>
</dbReference>
<dbReference type="RefSeq" id="WP_111357294.1">
    <property type="nucleotide sequence ID" value="NZ_NHSK01000052.1"/>
</dbReference>
<evidence type="ECO:0000256" key="1">
    <source>
        <dbReference type="ARBA" id="ARBA00009437"/>
    </source>
</evidence>
<comment type="similarity">
    <text evidence="1">Belongs to the LysR transcriptional regulatory family.</text>
</comment>
<dbReference type="Gene3D" id="3.40.190.10">
    <property type="entry name" value="Periplasmic binding protein-like II"/>
    <property type="match status" value="2"/>
</dbReference>
<dbReference type="GO" id="GO:0032993">
    <property type="term" value="C:protein-DNA complex"/>
    <property type="evidence" value="ECO:0007669"/>
    <property type="project" value="TreeGrafter"/>
</dbReference>
<gene>
    <name evidence="6" type="ORF">CH338_11360</name>
</gene>
<dbReference type="InterPro" id="IPR000847">
    <property type="entry name" value="LysR_HTH_N"/>
</dbReference>
<comment type="caution">
    <text evidence="6">The sequence shown here is derived from an EMBL/GenBank/DDBJ whole genome shotgun (WGS) entry which is preliminary data.</text>
</comment>
<evidence type="ECO:0000259" key="5">
    <source>
        <dbReference type="PROSITE" id="PS50931"/>
    </source>
</evidence>
<evidence type="ECO:0000256" key="2">
    <source>
        <dbReference type="ARBA" id="ARBA00023015"/>
    </source>
</evidence>
<accession>A0A327KJ89</accession>
<dbReference type="Pfam" id="PF03466">
    <property type="entry name" value="LysR_substrate"/>
    <property type="match status" value="1"/>
</dbReference>
<evidence type="ECO:0000256" key="3">
    <source>
        <dbReference type="ARBA" id="ARBA00023125"/>
    </source>
</evidence>
<dbReference type="InterPro" id="IPR005119">
    <property type="entry name" value="LysR_subst-bd"/>
</dbReference>
<dbReference type="PRINTS" id="PR00039">
    <property type="entry name" value="HTHLYSR"/>
</dbReference>
<dbReference type="SUPFAM" id="SSF53850">
    <property type="entry name" value="Periplasmic binding protein-like II"/>
    <property type="match status" value="1"/>
</dbReference>
<dbReference type="Gene3D" id="1.10.10.10">
    <property type="entry name" value="Winged helix-like DNA-binding domain superfamily/Winged helix DNA-binding domain"/>
    <property type="match status" value="1"/>
</dbReference>
<proteinExistence type="inferred from homology"/>
<dbReference type="PROSITE" id="PS50931">
    <property type="entry name" value="HTH_LYSR"/>
    <property type="match status" value="1"/>
</dbReference>
<keyword evidence="4" id="KW-0804">Transcription</keyword>
<keyword evidence="2" id="KW-0805">Transcription regulation</keyword>